<keyword evidence="2" id="KW-0238">DNA-binding</keyword>
<dbReference type="InterPro" id="IPR002577">
    <property type="entry name" value="HTH_HxlR"/>
</dbReference>
<organism evidence="5 6">
    <name type="scientific">Nibrella saemangeumensis</name>
    <dbReference type="NCBI Taxonomy" id="1084526"/>
    <lineage>
        <taxon>Bacteria</taxon>
        <taxon>Pseudomonadati</taxon>
        <taxon>Bacteroidota</taxon>
        <taxon>Cytophagia</taxon>
        <taxon>Cytophagales</taxon>
        <taxon>Spirosomataceae</taxon>
        <taxon>Nibrella</taxon>
    </lineage>
</organism>
<dbReference type="PANTHER" id="PTHR33204:SF29">
    <property type="entry name" value="TRANSCRIPTIONAL REGULATOR"/>
    <property type="match status" value="1"/>
</dbReference>
<dbReference type="Pfam" id="PF01638">
    <property type="entry name" value="HxlR"/>
    <property type="match status" value="1"/>
</dbReference>
<sequence length="131" mass="14756">MSILRPIRDALDVLNGKWKLPIIVALTFGEKRFSEIGREVHGITDRVLSKELQDLVMNGLVKRTVEDTFPIKVTYALTPHSESLEEVIEALRQWGVSHREFILKSPLNETAQQANAVVNKGNEVIVPLITD</sequence>
<evidence type="ECO:0000256" key="3">
    <source>
        <dbReference type="ARBA" id="ARBA00023163"/>
    </source>
</evidence>
<keyword evidence="6" id="KW-1185">Reference proteome</keyword>
<dbReference type="PANTHER" id="PTHR33204">
    <property type="entry name" value="TRANSCRIPTIONAL REGULATOR, MARR FAMILY"/>
    <property type="match status" value="1"/>
</dbReference>
<evidence type="ECO:0000256" key="2">
    <source>
        <dbReference type="ARBA" id="ARBA00023125"/>
    </source>
</evidence>
<evidence type="ECO:0000313" key="6">
    <source>
        <dbReference type="Proteomes" id="UP001501175"/>
    </source>
</evidence>
<keyword evidence="1" id="KW-0805">Transcription regulation</keyword>
<evidence type="ECO:0000259" key="4">
    <source>
        <dbReference type="PROSITE" id="PS51118"/>
    </source>
</evidence>
<dbReference type="Gene3D" id="1.10.10.10">
    <property type="entry name" value="Winged helix-like DNA-binding domain superfamily/Winged helix DNA-binding domain"/>
    <property type="match status" value="1"/>
</dbReference>
<evidence type="ECO:0000256" key="1">
    <source>
        <dbReference type="ARBA" id="ARBA00023015"/>
    </source>
</evidence>
<dbReference type="InterPro" id="IPR036388">
    <property type="entry name" value="WH-like_DNA-bd_sf"/>
</dbReference>
<feature type="domain" description="HTH hxlR-type" evidence="4">
    <location>
        <begin position="5"/>
        <end position="103"/>
    </location>
</feature>
<protein>
    <recommendedName>
        <fullName evidence="4">HTH hxlR-type domain-containing protein</fullName>
    </recommendedName>
</protein>
<evidence type="ECO:0000313" key="5">
    <source>
        <dbReference type="EMBL" id="GAA4462392.1"/>
    </source>
</evidence>
<dbReference type="InterPro" id="IPR036390">
    <property type="entry name" value="WH_DNA-bd_sf"/>
</dbReference>
<reference evidence="6" key="1">
    <citation type="journal article" date="2019" name="Int. J. Syst. Evol. Microbiol.">
        <title>The Global Catalogue of Microorganisms (GCM) 10K type strain sequencing project: providing services to taxonomists for standard genome sequencing and annotation.</title>
        <authorList>
            <consortium name="The Broad Institute Genomics Platform"/>
            <consortium name="The Broad Institute Genome Sequencing Center for Infectious Disease"/>
            <person name="Wu L."/>
            <person name="Ma J."/>
        </authorList>
    </citation>
    <scope>NUCLEOTIDE SEQUENCE [LARGE SCALE GENOMIC DNA]</scope>
    <source>
        <strain evidence="6">JCM 17927</strain>
    </source>
</reference>
<comment type="caution">
    <text evidence="5">The sequence shown here is derived from an EMBL/GenBank/DDBJ whole genome shotgun (WGS) entry which is preliminary data.</text>
</comment>
<proteinExistence type="predicted"/>
<dbReference type="EMBL" id="BAABHD010000069">
    <property type="protein sequence ID" value="GAA4462392.1"/>
    <property type="molecule type" value="Genomic_DNA"/>
</dbReference>
<dbReference type="Proteomes" id="UP001501175">
    <property type="component" value="Unassembled WGS sequence"/>
</dbReference>
<dbReference type="SUPFAM" id="SSF46785">
    <property type="entry name" value="Winged helix' DNA-binding domain"/>
    <property type="match status" value="1"/>
</dbReference>
<gene>
    <name evidence="5" type="ORF">GCM10023189_38990</name>
</gene>
<keyword evidence="3" id="KW-0804">Transcription</keyword>
<name>A0ABP8N6Y2_9BACT</name>
<dbReference type="PROSITE" id="PS51118">
    <property type="entry name" value="HTH_HXLR"/>
    <property type="match status" value="1"/>
</dbReference>
<accession>A0ABP8N6Y2</accession>